<feature type="compositionally biased region" description="Polar residues" evidence="1">
    <location>
        <begin position="222"/>
        <end position="237"/>
    </location>
</feature>
<reference evidence="2" key="1">
    <citation type="submission" date="2021-10" db="EMBL/GenBank/DDBJ databases">
        <authorList>
            <person name="Piombo E."/>
        </authorList>
    </citation>
    <scope>NUCLEOTIDE SEQUENCE</scope>
</reference>
<accession>A0A9N9V8M7</accession>
<protein>
    <submittedName>
        <fullName evidence="2">Uncharacterized protein</fullName>
    </submittedName>
</protein>
<dbReference type="AlphaFoldDB" id="A0A9N9V8M7"/>
<organism evidence="2 3">
    <name type="scientific">Clonostachys rhizophaga</name>
    <dbReference type="NCBI Taxonomy" id="160324"/>
    <lineage>
        <taxon>Eukaryota</taxon>
        <taxon>Fungi</taxon>
        <taxon>Dikarya</taxon>
        <taxon>Ascomycota</taxon>
        <taxon>Pezizomycotina</taxon>
        <taxon>Sordariomycetes</taxon>
        <taxon>Hypocreomycetidae</taxon>
        <taxon>Hypocreales</taxon>
        <taxon>Bionectriaceae</taxon>
        <taxon>Clonostachys</taxon>
    </lineage>
</organism>
<keyword evidence="3" id="KW-1185">Reference proteome</keyword>
<evidence type="ECO:0000256" key="1">
    <source>
        <dbReference type="SAM" id="MobiDB-lite"/>
    </source>
</evidence>
<dbReference type="OrthoDB" id="4773842at2759"/>
<dbReference type="EMBL" id="CABFNQ020000500">
    <property type="protein sequence ID" value="CAH0017215.1"/>
    <property type="molecule type" value="Genomic_DNA"/>
</dbReference>
<comment type="caution">
    <text evidence="2">The sequence shown here is derived from an EMBL/GenBank/DDBJ whole genome shotgun (WGS) entry which is preliminary data.</text>
</comment>
<name>A0A9N9V8M7_9HYPO</name>
<dbReference type="Proteomes" id="UP000696573">
    <property type="component" value="Unassembled WGS sequence"/>
</dbReference>
<feature type="region of interest" description="Disordered" evidence="1">
    <location>
        <begin position="208"/>
        <end position="285"/>
    </location>
</feature>
<proteinExistence type="predicted"/>
<gene>
    <name evidence="2" type="ORF">CRHIZ90672A_00018495</name>
</gene>
<evidence type="ECO:0000313" key="2">
    <source>
        <dbReference type="EMBL" id="CAH0017215.1"/>
    </source>
</evidence>
<sequence length="380" mass="41214">MGSVCQFETKFKASGLYKSVRKAGCVNAAKLIVERLLNKKQNPKILIPEDTLVLNPAFFIICVMDISPIEAFADLNIAGLGQYDILEEVRKRRTNLRELGLECGKIPLSALLRLQSNLKPDILQNNCFTICFDETSSPEEGQFPSINCTAGRLNQAREESLVFATSGANTNSGLEAQPTSAEAETLLNNNNIPQFNATQTTNYGLTNQSADEVSPARDSGSPHDQISPLFTPSSFVGTNADAERGPEASSRLPSDEMSVQNAIEHSFPSHEDTATQTGSSGETGRGMDYVPFQGITTNFDDSTTEVDNSSRLVTSDCPDAADSHKQRGFLPPIKQLLHIADNQGQEPHNLLFSGLRVENSTMPAEKCCCGAYSSASAEFY</sequence>
<evidence type="ECO:0000313" key="3">
    <source>
        <dbReference type="Proteomes" id="UP000696573"/>
    </source>
</evidence>